<evidence type="ECO:0000256" key="4">
    <source>
        <dbReference type="ARBA" id="ARBA00022989"/>
    </source>
</evidence>
<evidence type="ECO:0000259" key="8">
    <source>
        <dbReference type="Pfam" id="PF06271"/>
    </source>
</evidence>
<comment type="subcellular location">
    <subcellularLocation>
        <location evidence="1">Cell membrane</location>
        <topology evidence="1">Multi-pass membrane protein</topology>
    </subcellularLocation>
</comment>
<dbReference type="EMBL" id="DVOG01000192">
    <property type="protein sequence ID" value="HIV04931.1"/>
    <property type="molecule type" value="Genomic_DNA"/>
</dbReference>
<name>A0A9D1T2N3_9BACT</name>
<evidence type="ECO:0000313" key="10">
    <source>
        <dbReference type="Proteomes" id="UP000886812"/>
    </source>
</evidence>
<dbReference type="Pfam" id="PF06271">
    <property type="entry name" value="RDD"/>
    <property type="match status" value="1"/>
</dbReference>
<dbReference type="PANTHER" id="PTHR36115">
    <property type="entry name" value="PROLINE-RICH ANTIGEN HOMOLOG-RELATED"/>
    <property type="match status" value="1"/>
</dbReference>
<evidence type="ECO:0000256" key="6">
    <source>
        <dbReference type="SAM" id="MobiDB-lite"/>
    </source>
</evidence>
<feature type="transmembrane region" description="Helical" evidence="7">
    <location>
        <begin position="183"/>
        <end position="203"/>
    </location>
</feature>
<dbReference type="PANTHER" id="PTHR36115:SF4">
    <property type="entry name" value="MEMBRANE PROTEIN"/>
    <property type="match status" value="1"/>
</dbReference>
<feature type="region of interest" description="Disordered" evidence="6">
    <location>
        <begin position="1"/>
        <end position="25"/>
    </location>
</feature>
<keyword evidence="2" id="KW-1003">Cell membrane</keyword>
<dbReference type="AlphaFoldDB" id="A0A9D1T2N3"/>
<evidence type="ECO:0000256" key="7">
    <source>
        <dbReference type="SAM" id="Phobius"/>
    </source>
</evidence>
<feature type="domain" description="RDD" evidence="8">
    <location>
        <begin position="36"/>
        <end position="214"/>
    </location>
</feature>
<reference evidence="9" key="1">
    <citation type="submission" date="2020-10" db="EMBL/GenBank/DDBJ databases">
        <authorList>
            <person name="Gilroy R."/>
        </authorList>
    </citation>
    <scope>NUCLEOTIDE SEQUENCE</scope>
    <source>
        <strain evidence="9">10669</strain>
    </source>
</reference>
<evidence type="ECO:0000256" key="1">
    <source>
        <dbReference type="ARBA" id="ARBA00004651"/>
    </source>
</evidence>
<evidence type="ECO:0000313" key="9">
    <source>
        <dbReference type="EMBL" id="HIV04931.1"/>
    </source>
</evidence>
<reference evidence="9" key="2">
    <citation type="journal article" date="2021" name="PeerJ">
        <title>Extensive microbial diversity within the chicken gut microbiome revealed by metagenomics and culture.</title>
        <authorList>
            <person name="Gilroy R."/>
            <person name="Ravi A."/>
            <person name="Getino M."/>
            <person name="Pursley I."/>
            <person name="Horton D.L."/>
            <person name="Alikhan N.F."/>
            <person name="Baker D."/>
            <person name="Gharbi K."/>
            <person name="Hall N."/>
            <person name="Watson M."/>
            <person name="Adriaenssens E.M."/>
            <person name="Foster-Nyarko E."/>
            <person name="Jarju S."/>
            <person name="Secka A."/>
            <person name="Antonio M."/>
            <person name="Oren A."/>
            <person name="Chaudhuri R.R."/>
            <person name="La Ragione R."/>
            <person name="Hildebrand F."/>
            <person name="Pallen M.J."/>
        </authorList>
    </citation>
    <scope>NUCLEOTIDE SEQUENCE</scope>
    <source>
        <strain evidence="9">10669</strain>
    </source>
</reference>
<keyword evidence="5 7" id="KW-0472">Membrane</keyword>
<protein>
    <submittedName>
        <fullName evidence="9">RDD family protein</fullName>
    </submittedName>
</protein>
<evidence type="ECO:0000256" key="3">
    <source>
        <dbReference type="ARBA" id="ARBA00022692"/>
    </source>
</evidence>
<feature type="transmembrane region" description="Helical" evidence="7">
    <location>
        <begin position="158"/>
        <end position="177"/>
    </location>
</feature>
<sequence length="231" mass="25007">MPPLFHGNALMDSEPGTPPPSREISEANAEKNLPPAPLSFRTLAFLADSVLVLFATALLLKLALPAFCPEGVSALADFSRQMTDAYARAAEAAAAGRVVSADAVTALAESAAQDEALISLFETAYVISFAASLAYFVCTEQFLRGQTLGKKIFGLRTVFFGTTLPPPFLLTLSRSFWKAISIVPSGWLLTLLAIVNAHVVVFAKRHRGWHDKLARTEVVDARRAQDSFQKR</sequence>
<dbReference type="GO" id="GO:0005886">
    <property type="term" value="C:plasma membrane"/>
    <property type="evidence" value="ECO:0007669"/>
    <property type="project" value="UniProtKB-SubCell"/>
</dbReference>
<organism evidence="9 10">
    <name type="scientific">Candidatus Spyradosoma merdigallinarum</name>
    <dbReference type="NCBI Taxonomy" id="2840950"/>
    <lineage>
        <taxon>Bacteria</taxon>
        <taxon>Pseudomonadati</taxon>
        <taxon>Verrucomicrobiota</taxon>
        <taxon>Opitutia</taxon>
        <taxon>Opitutia incertae sedis</taxon>
        <taxon>Candidatus Spyradosoma</taxon>
    </lineage>
</organism>
<accession>A0A9D1T2N3</accession>
<proteinExistence type="predicted"/>
<keyword evidence="3 7" id="KW-0812">Transmembrane</keyword>
<dbReference type="Proteomes" id="UP000886812">
    <property type="component" value="Unassembled WGS sequence"/>
</dbReference>
<feature type="transmembrane region" description="Helical" evidence="7">
    <location>
        <begin position="116"/>
        <end position="137"/>
    </location>
</feature>
<dbReference type="InterPro" id="IPR051791">
    <property type="entry name" value="Pra-immunoreactive"/>
</dbReference>
<evidence type="ECO:0000256" key="2">
    <source>
        <dbReference type="ARBA" id="ARBA00022475"/>
    </source>
</evidence>
<dbReference type="InterPro" id="IPR010432">
    <property type="entry name" value="RDD"/>
</dbReference>
<evidence type="ECO:0000256" key="5">
    <source>
        <dbReference type="ARBA" id="ARBA00023136"/>
    </source>
</evidence>
<comment type="caution">
    <text evidence="9">The sequence shown here is derived from an EMBL/GenBank/DDBJ whole genome shotgun (WGS) entry which is preliminary data.</text>
</comment>
<keyword evidence="4 7" id="KW-1133">Transmembrane helix</keyword>
<gene>
    <name evidence="9" type="ORF">IAC75_07300</name>
</gene>